<evidence type="ECO:0000313" key="1">
    <source>
        <dbReference type="EMBL" id="GIX67682.1"/>
    </source>
</evidence>
<dbReference type="Proteomes" id="UP001054945">
    <property type="component" value="Unassembled WGS sequence"/>
</dbReference>
<protein>
    <submittedName>
        <fullName evidence="1">Uncharacterized protein</fullName>
    </submittedName>
</protein>
<reference evidence="1 2" key="1">
    <citation type="submission" date="2021-06" db="EMBL/GenBank/DDBJ databases">
        <title>Caerostris extrusa draft genome.</title>
        <authorList>
            <person name="Kono N."/>
            <person name="Arakawa K."/>
        </authorList>
    </citation>
    <scope>NUCLEOTIDE SEQUENCE [LARGE SCALE GENOMIC DNA]</scope>
</reference>
<evidence type="ECO:0000313" key="2">
    <source>
        <dbReference type="Proteomes" id="UP001054945"/>
    </source>
</evidence>
<dbReference type="EMBL" id="BPLR01001893">
    <property type="protein sequence ID" value="GIX67682.1"/>
    <property type="molecule type" value="Genomic_DNA"/>
</dbReference>
<keyword evidence="2" id="KW-1185">Reference proteome</keyword>
<accession>A0AAV4M6H2</accession>
<dbReference type="AlphaFoldDB" id="A0AAV4M6H2"/>
<gene>
    <name evidence="1" type="ORF">CEXT_626921</name>
</gene>
<proteinExistence type="predicted"/>
<name>A0AAV4M6H2_CAEEX</name>
<organism evidence="1 2">
    <name type="scientific">Caerostris extrusa</name>
    <name type="common">Bark spider</name>
    <name type="synonym">Caerostris bankana</name>
    <dbReference type="NCBI Taxonomy" id="172846"/>
    <lineage>
        <taxon>Eukaryota</taxon>
        <taxon>Metazoa</taxon>
        <taxon>Ecdysozoa</taxon>
        <taxon>Arthropoda</taxon>
        <taxon>Chelicerata</taxon>
        <taxon>Arachnida</taxon>
        <taxon>Araneae</taxon>
        <taxon>Araneomorphae</taxon>
        <taxon>Entelegynae</taxon>
        <taxon>Araneoidea</taxon>
        <taxon>Araneidae</taxon>
        <taxon>Caerostris</taxon>
    </lineage>
</organism>
<comment type="caution">
    <text evidence="1">The sequence shown here is derived from an EMBL/GenBank/DDBJ whole genome shotgun (WGS) entry which is preliminary data.</text>
</comment>
<sequence length="76" mass="8616">MNECRPEKAYLNACCPSLYFDGWPRTSAFGPGHRAVSGMMTNGRIFAVCCVLLKWRVVDCKVLGVRMEVYLEKNLI</sequence>